<sequence>MTPAPTNPSSSFQHTIYIAHNEVETGIEARALQHDLNDRYNSVVFTTPVRRDDPDAVAEACANIKAADVIVLLGSKLFGKRTCDMFSSHDELRYILQANTPIVLVHMCHRFKYWASQRILSTSRLHSCAWLAHTLPSSSSEARTTPPQQVLHTIEAAMARVTSCGSNPAPSAPTQPQPAAPTQLRPAAPTQLRPAAPTQPQPAAPTQLRPAAPTPSVVPKHCTVAPTLPTLYEEAETSSVGTSDDGNGADDKHAAKTRTDEGRDDSRACVRRLTSDAQEHMSCPEGATAALAALVACSIESPTSIVCCLARDQLAVNTVLGVMRAHPRVCELQRLGCRILDRVMSFLFSTRKQQHPREEQLDAGEDEHSMRCLLRERIPEPVLTAMWHHQGDDAIQAYGCRILRRLTRDPDMQHEPLVRAGAVSAIATAMHTHTRVPCIQRAACKVLTKLILRSDEGDALVREVVDLGILEALAEALQHHAMDAAVVGAACQFSQVLLQSLPSPSDTATLAASDSIGARALAKTAAALLTSAVELIDEGRHGPAAAHSHQQQQQKR</sequence>
<feature type="region of interest" description="Disordered" evidence="1">
    <location>
        <begin position="235"/>
        <end position="266"/>
    </location>
</feature>
<dbReference type="AlphaFoldDB" id="F2UCK3"/>
<dbReference type="Proteomes" id="UP000007799">
    <property type="component" value="Unassembled WGS sequence"/>
</dbReference>
<evidence type="ECO:0000313" key="3">
    <source>
        <dbReference type="Proteomes" id="UP000007799"/>
    </source>
</evidence>
<dbReference type="EMBL" id="GL832968">
    <property type="protein sequence ID" value="EGD74310.1"/>
    <property type="molecule type" value="Genomic_DNA"/>
</dbReference>
<dbReference type="InterPro" id="IPR016024">
    <property type="entry name" value="ARM-type_fold"/>
</dbReference>
<evidence type="ECO:0000256" key="1">
    <source>
        <dbReference type="SAM" id="MobiDB-lite"/>
    </source>
</evidence>
<feature type="compositionally biased region" description="Pro residues" evidence="1">
    <location>
        <begin position="170"/>
        <end position="179"/>
    </location>
</feature>
<keyword evidence="3" id="KW-1185">Reference proteome</keyword>
<dbReference type="SUPFAM" id="SSF48371">
    <property type="entry name" value="ARM repeat"/>
    <property type="match status" value="1"/>
</dbReference>
<dbReference type="InParanoid" id="F2UCK3"/>
<evidence type="ECO:0008006" key="4">
    <source>
        <dbReference type="Google" id="ProtNLM"/>
    </source>
</evidence>
<dbReference type="RefSeq" id="XP_004993210.1">
    <property type="nucleotide sequence ID" value="XM_004993153.1"/>
</dbReference>
<dbReference type="eggNOG" id="ENOG502SMMN">
    <property type="taxonomic scope" value="Eukaryota"/>
</dbReference>
<proteinExistence type="predicted"/>
<dbReference type="Gene3D" id="1.25.10.10">
    <property type="entry name" value="Leucine-rich Repeat Variant"/>
    <property type="match status" value="1"/>
</dbReference>
<protein>
    <recommendedName>
        <fullName evidence="4">TIR domain-containing protein</fullName>
    </recommendedName>
</protein>
<organism evidence="3">
    <name type="scientific">Salpingoeca rosetta (strain ATCC 50818 / BSB-021)</name>
    <dbReference type="NCBI Taxonomy" id="946362"/>
    <lineage>
        <taxon>Eukaryota</taxon>
        <taxon>Choanoflagellata</taxon>
        <taxon>Craspedida</taxon>
        <taxon>Salpingoecidae</taxon>
        <taxon>Salpingoeca</taxon>
    </lineage>
</organism>
<evidence type="ECO:0000313" key="2">
    <source>
        <dbReference type="EMBL" id="EGD74310.1"/>
    </source>
</evidence>
<feature type="compositionally biased region" description="Basic and acidic residues" evidence="1">
    <location>
        <begin position="249"/>
        <end position="266"/>
    </location>
</feature>
<accession>F2UCK3</accession>
<dbReference type="GeneID" id="16073785"/>
<reference evidence="2" key="1">
    <citation type="submission" date="2009-08" db="EMBL/GenBank/DDBJ databases">
        <title>Annotation of Salpingoeca rosetta.</title>
        <authorList>
            <consortium name="The Broad Institute Genome Sequencing Platform"/>
            <person name="Russ C."/>
            <person name="Cuomo C."/>
            <person name="Burger G."/>
            <person name="Gray M.W."/>
            <person name="Holland P.W.H."/>
            <person name="King N."/>
            <person name="Lang F.B.F."/>
            <person name="Roger A.J."/>
            <person name="Ruiz-Trillo I."/>
            <person name="Young S.K."/>
            <person name="Zeng Q."/>
            <person name="Gargeya S."/>
            <person name="Alvarado L."/>
            <person name="Berlin A."/>
            <person name="Chapman S.B."/>
            <person name="Chen Z."/>
            <person name="Freedman E."/>
            <person name="Gellesch M."/>
            <person name="Goldberg J."/>
            <person name="Griggs A."/>
            <person name="Gujja S."/>
            <person name="Heilman E."/>
            <person name="Heiman D."/>
            <person name="Howarth C."/>
            <person name="Mehta T."/>
            <person name="Neiman D."/>
            <person name="Pearson M."/>
            <person name="Roberts A."/>
            <person name="Saif S."/>
            <person name="Shea T."/>
            <person name="Shenoy N."/>
            <person name="Sisk P."/>
            <person name="Stolte C."/>
            <person name="Sykes S."/>
            <person name="White J."/>
            <person name="Yandava C."/>
            <person name="Haas B."/>
            <person name="Nusbaum C."/>
            <person name="Birren B."/>
        </authorList>
    </citation>
    <scope>NUCLEOTIDE SEQUENCE [LARGE SCALE GENOMIC DNA]</scope>
    <source>
        <strain evidence="2">ATCC 50818</strain>
    </source>
</reference>
<gene>
    <name evidence="2" type="ORF">PTSG_06319</name>
</gene>
<feature type="region of interest" description="Disordered" evidence="1">
    <location>
        <begin position="163"/>
        <end position="218"/>
    </location>
</feature>
<feature type="compositionally biased region" description="Low complexity" evidence="1">
    <location>
        <begin position="180"/>
        <end position="196"/>
    </location>
</feature>
<dbReference type="InterPro" id="IPR011989">
    <property type="entry name" value="ARM-like"/>
</dbReference>
<name>F2UCK3_SALR5</name>
<dbReference type="KEGG" id="sre:PTSG_06319"/>
<feature type="compositionally biased region" description="Low complexity" evidence="1">
    <location>
        <begin position="204"/>
        <end position="215"/>
    </location>
</feature>